<evidence type="ECO:0000256" key="3">
    <source>
        <dbReference type="ARBA" id="ARBA00022481"/>
    </source>
</evidence>
<dbReference type="SMART" id="SM00175">
    <property type="entry name" value="RAB"/>
    <property type="match status" value="1"/>
</dbReference>
<dbReference type="InterPro" id="IPR052236">
    <property type="entry name" value="Small_GTPase_RasD"/>
</dbReference>
<dbReference type="SUPFAM" id="SSF52540">
    <property type="entry name" value="P-loop containing nucleoside triphosphate hydrolases"/>
    <property type="match status" value="1"/>
</dbReference>
<dbReference type="SMART" id="SM00173">
    <property type="entry name" value="RAS"/>
    <property type="match status" value="1"/>
</dbReference>
<evidence type="ECO:0000256" key="5">
    <source>
        <dbReference type="ARBA" id="ARBA00023136"/>
    </source>
</evidence>
<proteinExistence type="predicted"/>
<dbReference type="EMBL" id="BDGG01000011">
    <property type="protein sequence ID" value="GAV04459.1"/>
    <property type="molecule type" value="Genomic_DNA"/>
</dbReference>
<dbReference type="PANTHER" id="PTHR46149:SF3">
    <property type="entry name" value="MIP08469P"/>
    <property type="match status" value="1"/>
</dbReference>
<evidence type="ECO:0000256" key="6">
    <source>
        <dbReference type="ARBA" id="ARBA00023288"/>
    </source>
</evidence>
<evidence type="ECO:0000256" key="7">
    <source>
        <dbReference type="SAM" id="MobiDB-lite"/>
    </source>
</evidence>
<dbReference type="AlphaFoldDB" id="A0A1D1W0N6"/>
<dbReference type="PANTHER" id="PTHR46149">
    <property type="entry name" value="MIP08469P"/>
    <property type="match status" value="1"/>
</dbReference>
<keyword evidence="9" id="KW-1185">Reference proteome</keyword>
<keyword evidence="4" id="KW-0547">Nucleotide-binding</keyword>
<evidence type="ECO:0000256" key="4">
    <source>
        <dbReference type="ARBA" id="ARBA00023134"/>
    </source>
</evidence>
<dbReference type="GO" id="GO:0003924">
    <property type="term" value="F:GTPase activity"/>
    <property type="evidence" value="ECO:0007669"/>
    <property type="project" value="InterPro"/>
</dbReference>
<dbReference type="InterPro" id="IPR027417">
    <property type="entry name" value="P-loop_NTPase"/>
</dbReference>
<feature type="compositionally biased region" description="Basic and acidic residues" evidence="7">
    <location>
        <begin position="239"/>
        <end position="251"/>
    </location>
</feature>
<keyword evidence="3" id="KW-0488">Methylation</keyword>
<dbReference type="GO" id="GO:0031681">
    <property type="term" value="F:G-protein beta-subunit binding"/>
    <property type="evidence" value="ECO:0007669"/>
    <property type="project" value="TreeGrafter"/>
</dbReference>
<dbReference type="GO" id="GO:0007165">
    <property type="term" value="P:signal transduction"/>
    <property type="evidence" value="ECO:0007669"/>
    <property type="project" value="TreeGrafter"/>
</dbReference>
<organism evidence="8 9">
    <name type="scientific">Ramazzottius varieornatus</name>
    <name type="common">Water bear</name>
    <name type="synonym">Tardigrade</name>
    <dbReference type="NCBI Taxonomy" id="947166"/>
    <lineage>
        <taxon>Eukaryota</taxon>
        <taxon>Metazoa</taxon>
        <taxon>Ecdysozoa</taxon>
        <taxon>Tardigrada</taxon>
        <taxon>Eutardigrada</taxon>
        <taxon>Parachela</taxon>
        <taxon>Hypsibioidea</taxon>
        <taxon>Ramazzottiidae</taxon>
        <taxon>Ramazzottius</taxon>
    </lineage>
</organism>
<evidence type="ECO:0000313" key="8">
    <source>
        <dbReference type="EMBL" id="GAV04459.1"/>
    </source>
</evidence>
<sequence>MQVNARARVNGQFLMAQDMEVAESDAFILVYSVDSRESFEEVLRLREQILESIRSADAGSNKADRPPSQHVVPSTEVEATLARLKERCAFVECSAKANVNIVELFETLFILADLPDEMIPNPDRRISLTHGGRHVVINGPNFALHSRPQQNQGNDASTRRNKWKEAKTAMVSAQGPALFSAANGITLRRRLSDAYSALITNVRRPSIKADLIMVHRKRQQTESKNQGKPRNKYRQKKRTREDRQWSSEREASLQSVLDDEEEELSRFAFWRKRICC</sequence>
<dbReference type="Gene3D" id="3.40.50.300">
    <property type="entry name" value="P-loop containing nucleotide triphosphate hydrolases"/>
    <property type="match status" value="1"/>
</dbReference>
<keyword evidence="5" id="KW-0472">Membrane</keyword>
<feature type="compositionally biased region" description="Basic residues" evidence="7">
    <location>
        <begin position="227"/>
        <end position="238"/>
    </location>
</feature>
<dbReference type="InterPro" id="IPR001806">
    <property type="entry name" value="Small_GTPase"/>
</dbReference>
<dbReference type="PROSITE" id="PS51421">
    <property type="entry name" value="RAS"/>
    <property type="match status" value="1"/>
</dbReference>
<accession>A0A1D1W0N6</accession>
<keyword evidence="4" id="KW-0342">GTP-binding</keyword>
<dbReference type="OrthoDB" id="10011979at2759"/>
<feature type="region of interest" description="Disordered" evidence="7">
    <location>
        <begin position="216"/>
        <end position="252"/>
    </location>
</feature>
<comment type="subcellular location">
    <subcellularLocation>
        <location evidence="1">Cell membrane</location>
        <topology evidence="1">Lipid-anchor</topology>
    </subcellularLocation>
</comment>
<keyword evidence="6" id="KW-0449">Lipoprotein</keyword>
<evidence type="ECO:0000256" key="2">
    <source>
        <dbReference type="ARBA" id="ARBA00022475"/>
    </source>
</evidence>
<dbReference type="GO" id="GO:0005525">
    <property type="term" value="F:GTP binding"/>
    <property type="evidence" value="ECO:0007669"/>
    <property type="project" value="UniProtKB-KW"/>
</dbReference>
<dbReference type="Proteomes" id="UP000186922">
    <property type="component" value="Unassembled WGS sequence"/>
</dbReference>
<name>A0A1D1W0N6_RAMVA</name>
<feature type="region of interest" description="Disordered" evidence="7">
    <location>
        <begin position="143"/>
        <end position="162"/>
    </location>
</feature>
<reference evidence="8 9" key="1">
    <citation type="journal article" date="2016" name="Nat. Commun.">
        <title>Extremotolerant tardigrade genome and improved radiotolerance of human cultured cells by tardigrade-unique protein.</title>
        <authorList>
            <person name="Hashimoto T."/>
            <person name="Horikawa D.D."/>
            <person name="Saito Y."/>
            <person name="Kuwahara H."/>
            <person name="Kozuka-Hata H."/>
            <person name="Shin-I T."/>
            <person name="Minakuchi Y."/>
            <person name="Ohishi K."/>
            <person name="Motoyama A."/>
            <person name="Aizu T."/>
            <person name="Enomoto A."/>
            <person name="Kondo K."/>
            <person name="Tanaka S."/>
            <person name="Hara Y."/>
            <person name="Koshikawa S."/>
            <person name="Sagara H."/>
            <person name="Miura T."/>
            <person name="Yokobori S."/>
            <person name="Miyagawa K."/>
            <person name="Suzuki Y."/>
            <person name="Kubo T."/>
            <person name="Oyama M."/>
            <person name="Kohara Y."/>
            <person name="Fujiyama A."/>
            <person name="Arakawa K."/>
            <person name="Katayama T."/>
            <person name="Toyoda A."/>
            <person name="Kunieda T."/>
        </authorList>
    </citation>
    <scope>NUCLEOTIDE SEQUENCE [LARGE SCALE GENOMIC DNA]</scope>
    <source>
        <strain evidence="8 9">YOKOZUNA-1</strain>
    </source>
</reference>
<gene>
    <name evidence="8" type="primary">RvY_14731-1</name>
    <name evidence="8" type="synonym">RvY_14731.1</name>
    <name evidence="8" type="ORF">RvY_14731</name>
</gene>
<comment type="caution">
    <text evidence="8">The sequence shown here is derived from an EMBL/GenBank/DDBJ whole genome shotgun (WGS) entry which is preliminary data.</text>
</comment>
<dbReference type="Pfam" id="PF00071">
    <property type="entry name" value="Ras"/>
    <property type="match status" value="1"/>
</dbReference>
<keyword evidence="2" id="KW-1003">Cell membrane</keyword>
<feature type="compositionally biased region" description="Polar residues" evidence="7">
    <location>
        <begin position="147"/>
        <end position="156"/>
    </location>
</feature>
<dbReference type="GO" id="GO:0005886">
    <property type="term" value="C:plasma membrane"/>
    <property type="evidence" value="ECO:0007669"/>
    <property type="project" value="UniProtKB-SubCell"/>
</dbReference>
<dbReference type="STRING" id="947166.A0A1D1W0N6"/>
<evidence type="ECO:0000313" key="9">
    <source>
        <dbReference type="Proteomes" id="UP000186922"/>
    </source>
</evidence>
<protein>
    <submittedName>
        <fullName evidence="8">Uncharacterized protein</fullName>
    </submittedName>
</protein>
<evidence type="ECO:0000256" key="1">
    <source>
        <dbReference type="ARBA" id="ARBA00004193"/>
    </source>
</evidence>